<name>A0A317CQF8_9GAMM</name>
<dbReference type="InterPro" id="IPR028974">
    <property type="entry name" value="TSP_type-3_rpt"/>
</dbReference>
<dbReference type="Gene3D" id="4.10.1080.10">
    <property type="entry name" value="TSP type-3 repeat"/>
    <property type="match status" value="1"/>
</dbReference>
<protein>
    <recommendedName>
        <fullName evidence="4">EF-hand domain-containing protein</fullName>
    </recommendedName>
</protein>
<feature type="region of interest" description="Disordered" evidence="1">
    <location>
        <begin position="170"/>
        <end position="279"/>
    </location>
</feature>
<evidence type="ECO:0008006" key="4">
    <source>
        <dbReference type="Google" id="ProtNLM"/>
    </source>
</evidence>
<proteinExistence type="predicted"/>
<gene>
    <name evidence="2" type="ORF">DKT75_03520</name>
</gene>
<comment type="caution">
    <text evidence="2">The sequence shown here is derived from an EMBL/GenBank/DDBJ whole genome shotgun (WGS) entry which is preliminary data.</text>
</comment>
<dbReference type="Proteomes" id="UP000245506">
    <property type="component" value="Unassembled WGS sequence"/>
</dbReference>
<dbReference type="OrthoDB" id="5625063at2"/>
<dbReference type="InterPro" id="IPR018247">
    <property type="entry name" value="EF_Hand_1_Ca_BS"/>
</dbReference>
<sequence>MDSDGDGILDHNEVGLTLGDADRDRVDNMFDADFTKGQDDNGDGIDDSVVLSDANNNGIVDFLDSKVRVARTTLMHPVVKPEIEKKLAKLATKPVQENAPKPVFKAVIKSQENQTASPKKIPQTEPKQVVVTDVASKLSPVTKQKSSGAIQITGDADGDGLSNAVELALGMNPTSNDSDSDGVPDFIEIGSNNKKPQDSDQDGTPDVLDDDDDNDGILTKLEDIDRNGQAINDDTDKDGVPNYLDANDDGDSRLTKLEGAEKDSDRDGVPDYLDNSDGVSTAENAKVVVLYDEKNKSNQSVKEKTTGFNIVTKAE</sequence>
<reference evidence="2 3" key="1">
    <citation type="submission" date="2018-05" db="EMBL/GenBank/DDBJ databases">
        <title>Leucothrix arctica sp. nov., isolated from Arctic seawater.</title>
        <authorList>
            <person name="Choi A."/>
            <person name="Baek K."/>
        </authorList>
    </citation>
    <scope>NUCLEOTIDE SEQUENCE [LARGE SCALE GENOMIC DNA]</scope>
    <source>
        <strain evidence="2 3">IMCC9719</strain>
    </source>
</reference>
<dbReference type="EMBL" id="QGKL01000011">
    <property type="protein sequence ID" value="PWQ98532.1"/>
    <property type="molecule type" value="Genomic_DNA"/>
</dbReference>
<dbReference type="SUPFAM" id="SSF103647">
    <property type="entry name" value="TSP type-3 repeat"/>
    <property type="match status" value="1"/>
</dbReference>
<dbReference type="RefSeq" id="WP_109822050.1">
    <property type="nucleotide sequence ID" value="NZ_QGKL01000011.1"/>
</dbReference>
<dbReference type="PANTHER" id="PTHR37467:SF1">
    <property type="entry name" value="EXPORTED CALCIUM-BINDING GLYCOPROTEIN"/>
    <property type="match status" value="1"/>
</dbReference>
<dbReference type="PANTHER" id="PTHR37467">
    <property type="entry name" value="EXPORTED CALCIUM-BINDING GLYCOPROTEIN-RELATED"/>
    <property type="match status" value="1"/>
</dbReference>
<evidence type="ECO:0000313" key="2">
    <source>
        <dbReference type="EMBL" id="PWQ98532.1"/>
    </source>
</evidence>
<organism evidence="2 3">
    <name type="scientific">Leucothrix arctica</name>
    <dbReference type="NCBI Taxonomy" id="1481894"/>
    <lineage>
        <taxon>Bacteria</taxon>
        <taxon>Pseudomonadati</taxon>
        <taxon>Pseudomonadota</taxon>
        <taxon>Gammaproteobacteria</taxon>
        <taxon>Thiotrichales</taxon>
        <taxon>Thiotrichaceae</taxon>
        <taxon>Leucothrix</taxon>
    </lineage>
</organism>
<dbReference type="InterPro" id="IPR053180">
    <property type="entry name" value="Ca-binding_acidic-repeat"/>
</dbReference>
<feature type="compositionally biased region" description="Basic and acidic residues" evidence="1">
    <location>
        <begin position="250"/>
        <end position="269"/>
    </location>
</feature>
<accession>A0A317CQF8</accession>
<dbReference type="GO" id="GO:0005509">
    <property type="term" value="F:calcium ion binding"/>
    <property type="evidence" value="ECO:0007669"/>
    <property type="project" value="InterPro"/>
</dbReference>
<evidence type="ECO:0000313" key="3">
    <source>
        <dbReference type="Proteomes" id="UP000245506"/>
    </source>
</evidence>
<feature type="compositionally biased region" description="Acidic residues" evidence="1">
    <location>
        <begin position="199"/>
        <end position="215"/>
    </location>
</feature>
<dbReference type="AlphaFoldDB" id="A0A317CQF8"/>
<keyword evidence="3" id="KW-1185">Reference proteome</keyword>
<dbReference type="PROSITE" id="PS00018">
    <property type="entry name" value="EF_HAND_1"/>
    <property type="match status" value="1"/>
</dbReference>
<evidence type="ECO:0000256" key="1">
    <source>
        <dbReference type="SAM" id="MobiDB-lite"/>
    </source>
</evidence>